<evidence type="ECO:0000313" key="3">
    <source>
        <dbReference type="Proteomes" id="UP000681356"/>
    </source>
</evidence>
<comment type="caution">
    <text evidence="2">The sequence shown here is derived from an EMBL/GenBank/DDBJ whole genome shotgun (WGS) entry which is preliminary data.</text>
</comment>
<dbReference type="Gene3D" id="3.40.50.1820">
    <property type="entry name" value="alpha/beta hydrolase"/>
    <property type="match status" value="1"/>
</dbReference>
<dbReference type="Pfam" id="PF00561">
    <property type="entry name" value="Abhydrolase_1"/>
    <property type="match status" value="1"/>
</dbReference>
<feature type="domain" description="AB hydrolase-1" evidence="1">
    <location>
        <begin position="29"/>
        <end position="252"/>
    </location>
</feature>
<dbReference type="EMBL" id="JAGTUU010000003">
    <property type="protein sequence ID" value="MBS0124319.1"/>
    <property type="molecule type" value="Genomic_DNA"/>
</dbReference>
<evidence type="ECO:0000313" key="2">
    <source>
        <dbReference type="EMBL" id="MBS0124319.1"/>
    </source>
</evidence>
<dbReference type="GO" id="GO:0016787">
    <property type="term" value="F:hydrolase activity"/>
    <property type="evidence" value="ECO:0007669"/>
    <property type="project" value="UniProtKB-KW"/>
</dbReference>
<dbReference type="InterPro" id="IPR000073">
    <property type="entry name" value="AB_hydrolase_1"/>
</dbReference>
<dbReference type="Proteomes" id="UP000681356">
    <property type="component" value="Unassembled WGS sequence"/>
</dbReference>
<name>A0A8J7WD95_9RHOB</name>
<protein>
    <submittedName>
        <fullName evidence="2">Alpha/beta fold hydrolase</fullName>
    </submittedName>
</protein>
<dbReference type="SUPFAM" id="SSF53474">
    <property type="entry name" value="alpha/beta-Hydrolases"/>
    <property type="match status" value="1"/>
</dbReference>
<dbReference type="RefSeq" id="WP_212536273.1">
    <property type="nucleotide sequence ID" value="NZ_JAGTUU010000003.1"/>
</dbReference>
<dbReference type="PANTHER" id="PTHR43433">
    <property type="entry name" value="HYDROLASE, ALPHA/BETA FOLD FAMILY PROTEIN"/>
    <property type="match status" value="1"/>
</dbReference>
<dbReference type="InterPro" id="IPR050471">
    <property type="entry name" value="AB_hydrolase"/>
</dbReference>
<evidence type="ECO:0000259" key="1">
    <source>
        <dbReference type="Pfam" id="PF00561"/>
    </source>
</evidence>
<gene>
    <name evidence="2" type="ORF">KB874_09235</name>
</gene>
<proteinExistence type="predicted"/>
<organism evidence="2 3">
    <name type="scientific">Thetidibacter halocola</name>
    <dbReference type="NCBI Taxonomy" id="2827239"/>
    <lineage>
        <taxon>Bacteria</taxon>
        <taxon>Pseudomonadati</taxon>
        <taxon>Pseudomonadota</taxon>
        <taxon>Alphaproteobacteria</taxon>
        <taxon>Rhodobacterales</taxon>
        <taxon>Roseobacteraceae</taxon>
        <taxon>Thetidibacter</taxon>
    </lineage>
</organism>
<dbReference type="AlphaFoldDB" id="A0A8J7WD95"/>
<dbReference type="PANTHER" id="PTHR43433:SF1">
    <property type="entry name" value="BLL5160 PROTEIN"/>
    <property type="match status" value="1"/>
</dbReference>
<reference evidence="2" key="1">
    <citation type="submission" date="2021-04" db="EMBL/GenBank/DDBJ databases">
        <authorList>
            <person name="Yoon J."/>
        </authorList>
    </citation>
    <scope>NUCLEOTIDE SEQUENCE</scope>
    <source>
        <strain evidence="2">KMU-90</strain>
    </source>
</reference>
<accession>A0A8J7WD95</accession>
<dbReference type="InterPro" id="IPR029058">
    <property type="entry name" value="AB_hydrolase_fold"/>
</dbReference>
<keyword evidence="3" id="KW-1185">Reference proteome</keyword>
<keyword evidence="2" id="KW-0378">Hydrolase</keyword>
<sequence length="268" mass="28703">MTEQQFATAQDGTRIAYRVWGDPEAAQRVALVHALAMTADFWAETAAHLVPDCAVLAIDCRGHGASDKPAGPYTAGLFAQDLASVLDALGWDRAIVGGASMGGCVALAFAQQFPERTAGLALIDTTAWYGEGADAAWEDRGQKAKVSGLASLVDFQKTRWFGDAFRQQNPDKVELPVGIFLNNDVDAYLETCRMLGRCDLRAGLGALATPVEIMVGEEDYATPVAMAQALQAAIPQSRLTELPGARHFTPLEVPDKVADTIRRVVARL</sequence>
<dbReference type="PRINTS" id="PR00111">
    <property type="entry name" value="ABHYDROLASE"/>
</dbReference>